<feature type="region of interest" description="Disordered" evidence="3">
    <location>
        <begin position="383"/>
        <end position="425"/>
    </location>
</feature>
<protein>
    <submittedName>
        <fullName evidence="6">SPOSA6832_01299-mRNA-1:cds</fullName>
    </submittedName>
</protein>
<evidence type="ECO:0000256" key="1">
    <source>
        <dbReference type="ARBA" id="ARBA00022737"/>
    </source>
</evidence>
<dbReference type="AlphaFoldDB" id="A0A0D6EJ31"/>
<keyword evidence="7" id="KW-1185">Reference proteome</keyword>
<feature type="domain" description="CNNM transmembrane" evidence="5">
    <location>
        <begin position="46"/>
        <end position="226"/>
    </location>
</feature>
<reference evidence="7" key="1">
    <citation type="submission" date="2015-02" db="EMBL/GenBank/DDBJ databases">
        <authorList>
            <person name="Gon?alves P."/>
        </authorList>
    </citation>
    <scope>NUCLEOTIDE SEQUENCE [LARGE SCALE GENOMIC DNA]</scope>
</reference>
<keyword evidence="2 4" id="KW-0812">Transmembrane</keyword>
<feature type="transmembrane region" description="Helical" evidence="4">
    <location>
        <begin position="125"/>
        <end position="144"/>
    </location>
</feature>
<evidence type="ECO:0000256" key="2">
    <source>
        <dbReference type="PROSITE-ProRule" id="PRU01193"/>
    </source>
</evidence>
<feature type="transmembrane region" description="Helical" evidence="4">
    <location>
        <begin position="92"/>
        <end position="113"/>
    </location>
</feature>
<dbReference type="GO" id="GO:0030026">
    <property type="term" value="P:intracellular manganese ion homeostasis"/>
    <property type="evidence" value="ECO:0007669"/>
    <property type="project" value="TreeGrafter"/>
</dbReference>
<dbReference type="Proteomes" id="UP000243876">
    <property type="component" value="Unassembled WGS sequence"/>
</dbReference>
<proteinExistence type="predicted"/>
<dbReference type="OrthoDB" id="5353557at2759"/>
<keyword evidence="1" id="KW-0677">Repeat</keyword>
<dbReference type="GO" id="GO:0005737">
    <property type="term" value="C:cytoplasm"/>
    <property type="evidence" value="ECO:0007669"/>
    <property type="project" value="TreeGrafter"/>
</dbReference>
<evidence type="ECO:0000256" key="3">
    <source>
        <dbReference type="SAM" id="MobiDB-lite"/>
    </source>
</evidence>
<dbReference type="PROSITE" id="PS51846">
    <property type="entry name" value="CNNM"/>
    <property type="match status" value="1"/>
</dbReference>
<feature type="transmembrane region" description="Helical" evidence="4">
    <location>
        <begin position="54"/>
        <end position="80"/>
    </location>
</feature>
<dbReference type="InterPro" id="IPR045095">
    <property type="entry name" value="ACDP"/>
</dbReference>
<name>A0A0D6EJ31_SPOSA</name>
<evidence type="ECO:0000313" key="7">
    <source>
        <dbReference type="Proteomes" id="UP000243876"/>
    </source>
</evidence>
<organism evidence="6 7">
    <name type="scientific">Sporidiobolus salmonicolor</name>
    <name type="common">Yeast-like fungus</name>
    <name type="synonym">Sporobolomyces salmonicolor</name>
    <dbReference type="NCBI Taxonomy" id="5005"/>
    <lineage>
        <taxon>Eukaryota</taxon>
        <taxon>Fungi</taxon>
        <taxon>Dikarya</taxon>
        <taxon>Basidiomycota</taxon>
        <taxon>Pucciniomycotina</taxon>
        <taxon>Microbotryomycetes</taxon>
        <taxon>Sporidiobolales</taxon>
        <taxon>Sporidiobolaceae</taxon>
        <taxon>Sporobolomyces</taxon>
    </lineage>
</organism>
<evidence type="ECO:0000259" key="5">
    <source>
        <dbReference type="PROSITE" id="PS51846"/>
    </source>
</evidence>
<dbReference type="InterPro" id="IPR002550">
    <property type="entry name" value="CNNM"/>
</dbReference>
<dbReference type="PANTHER" id="PTHR12064">
    <property type="entry name" value="METAL TRANSPORTER CNNM"/>
    <property type="match status" value="1"/>
</dbReference>
<dbReference type="GO" id="GO:0010960">
    <property type="term" value="P:magnesium ion homeostasis"/>
    <property type="evidence" value="ECO:0007669"/>
    <property type="project" value="InterPro"/>
</dbReference>
<accession>A0A0D6EJ31</accession>
<dbReference type="GO" id="GO:0016020">
    <property type="term" value="C:membrane"/>
    <property type="evidence" value="ECO:0007669"/>
    <property type="project" value="UniProtKB-UniRule"/>
</dbReference>
<keyword evidence="2 4" id="KW-0472">Membrane</keyword>
<dbReference type="PANTHER" id="PTHR12064:SF97">
    <property type="entry name" value="METAL TRANSPORTER CNNM-5"/>
    <property type="match status" value="1"/>
</dbReference>
<feature type="compositionally biased region" description="Gly residues" evidence="3">
    <location>
        <begin position="410"/>
        <end position="420"/>
    </location>
</feature>
<sequence>MRKAAPLNLAGSDGPDGVKAWIERALGELVKRQAEGGEAYAGEKMGKQEFVFKLVFSIVLVLLGGVFSGLSLGLMVLAASGPAQDRQDARKVLSLLSHGRHFVLVCLLLSNVIVNETLPVFLDSITGGSGFIAVAVSSALIVIFGEVLPQALCAQYGLRIGAKCVGFVRVLMFLESPICYPTARLLDWLLGVQHVHLYRREELKTLIELHSSPSSLDQRGGLSEVEVDAVRAALGMGERTVEGCMKRKDEVYDLHDGMRVCDVDLKEVMIRSQPYIPVKRARLAQYTAQSKGEEIYVGLVTAAQLRNQDPSAVFLISKVRFNFARIPQDVHTEHVLLGSARTASGSLGIAAFVRGIVNRQRAHRASASSLSFQLSDDEPASSYHPLAVSHSHHHSSSQSGRPPPMRNVGLGTGSPAGLGGAFRFPSPMFEETETFALGEEGEGEADHDSLLQSREDESFGGRQGRGGSGFVEERGIGDPLGADRGSGGGGVS</sequence>
<keyword evidence="2 4" id="KW-1133">Transmembrane helix</keyword>
<feature type="region of interest" description="Disordered" evidence="3">
    <location>
        <begin position="439"/>
        <end position="492"/>
    </location>
</feature>
<gene>
    <name evidence="6" type="primary">SPOSA6832_01299</name>
</gene>
<dbReference type="Pfam" id="PF01595">
    <property type="entry name" value="CNNM"/>
    <property type="match status" value="1"/>
</dbReference>
<evidence type="ECO:0000256" key="4">
    <source>
        <dbReference type="SAM" id="Phobius"/>
    </source>
</evidence>
<feature type="compositionally biased region" description="Basic and acidic residues" evidence="3">
    <location>
        <begin position="444"/>
        <end position="459"/>
    </location>
</feature>
<dbReference type="EMBL" id="CENE01000004">
    <property type="protein sequence ID" value="CEQ39733.1"/>
    <property type="molecule type" value="Genomic_DNA"/>
</dbReference>
<evidence type="ECO:0000313" key="6">
    <source>
        <dbReference type="EMBL" id="CEQ39733.1"/>
    </source>
</evidence>